<keyword evidence="2" id="KW-1185">Reference proteome</keyword>
<name>A0A498P5X6_LABRO</name>
<organism evidence="1 2">
    <name type="scientific">Labeo rohita</name>
    <name type="common">Indian major carp</name>
    <name type="synonym">Cyprinus rohita</name>
    <dbReference type="NCBI Taxonomy" id="84645"/>
    <lineage>
        <taxon>Eukaryota</taxon>
        <taxon>Metazoa</taxon>
        <taxon>Chordata</taxon>
        <taxon>Craniata</taxon>
        <taxon>Vertebrata</taxon>
        <taxon>Euteleostomi</taxon>
        <taxon>Actinopterygii</taxon>
        <taxon>Neopterygii</taxon>
        <taxon>Teleostei</taxon>
        <taxon>Ostariophysi</taxon>
        <taxon>Cypriniformes</taxon>
        <taxon>Cyprinidae</taxon>
        <taxon>Labeoninae</taxon>
        <taxon>Labeonini</taxon>
        <taxon>Labeo</taxon>
    </lineage>
</organism>
<dbReference type="EMBL" id="QBIY01000006">
    <property type="protein sequence ID" value="RXN39641.1"/>
    <property type="molecule type" value="Genomic_DNA"/>
</dbReference>
<accession>A0A498P5X6</accession>
<evidence type="ECO:0000313" key="1">
    <source>
        <dbReference type="EMBL" id="RXN39641.1"/>
    </source>
</evidence>
<dbReference type="AlphaFoldDB" id="A0A498P5X6"/>
<comment type="caution">
    <text evidence="1">The sequence shown here is derived from an EMBL/GenBank/DDBJ whole genome shotgun (WGS) entry which is preliminary data.</text>
</comment>
<protein>
    <submittedName>
        <fullName evidence="1">Uncharacterized protein</fullName>
    </submittedName>
</protein>
<reference evidence="1 2" key="1">
    <citation type="submission" date="2018-03" db="EMBL/GenBank/DDBJ databases">
        <title>Draft genome sequence of Rohu Carp (Labeo rohita).</title>
        <authorList>
            <person name="Das P."/>
            <person name="Kushwaha B."/>
            <person name="Joshi C.G."/>
            <person name="Kumar D."/>
            <person name="Nagpure N.S."/>
            <person name="Sahoo L."/>
            <person name="Das S.P."/>
            <person name="Bit A."/>
            <person name="Patnaik S."/>
            <person name="Meher P.K."/>
            <person name="Jayasankar P."/>
            <person name="Koringa P.G."/>
            <person name="Patel N.V."/>
            <person name="Hinsu A.T."/>
            <person name="Kumar R."/>
            <person name="Pandey M."/>
            <person name="Agarwal S."/>
            <person name="Srivastava S."/>
            <person name="Singh M."/>
            <person name="Iquebal M.A."/>
            <person name="Jaiswal S."/>
            <person name="Angadi U.B."/>
            <person name="Kumar N."/>
            <person name="Raza M."/>
            <person name="Shah T.M."/>
            <person name="Rai A."/>
            <person name="Jena J.K."/>
        </authorList>
    </citation>
    <scope>NUCLEOTIDE SEQUENCE [LARGE SCALE GENOMIC DNA]</scope>
    <source>
        <strain evidence="1">DASCIFA01</strain>
        <tissue evidence="1">Testis</tissue>
    </source>
</reference>
<dbReference type="Proteomes" id="UP000290572">
    <property type="component" value="Unassembled WGS sequence"/>
</dbReference>
<proteinExistence type="predicted"/>
<gene>
    <name evidence="1" type="ORF">ROHU_000002</name>
</gene>
<evidence type="ECO:0000313" key="2">
    <source>
        <dbReference type="Proteomes" id="UP000290572"/>
    </source>
</evidence>
<sequence length="147" mass="16644">MCGGPRACIRDDRSSGNCPWCCYSGAHSRRSCCCTRPHLQIKNTHMPLANQEERRTQRLAGAASAGGVLREQRLSVEWLAETHSHFPLNIRRICMNHQRRECGSVLRLTLIDALQPQRRFSTGSMSHGSIRATRTHPLKKLKKLTNI</sequence>